<dbReference type="AlphaFoldDB" id="A0A4Y2RA98"/>
<reference evidence="1 2" key="1">
    <citation type="journal article" date="2019" name="Sci. Rep.">
        <title>Orb-weaving spider Araneus ventricosus genome elucidates the spidroin gene catalogue.</title>
        <authorList>
            <person name="Kono N."/>
            <person name="Nakamura H."/>
            <person name="Ohtoshi R."/>
            <person name="Moran D.A.P."/>
            <person name="Shinohara A."/>
            <person name="Yoshida Y."/>
            <person name="Fujiwara M."/>
            <person name="Mori M."/>
            <person name="Tomita M."/>
            <person name="Arakawa K."/>
        </authorList>
    </citation>
    <scope>NUCLEOTIDE SEQUENCE [LARGE SCALE GENOMIC DNA]</scope>
</reference>
<organism evidence="1 2">
    <name type="scientific">Araneus ventricosus</name>
    <name type="common">Orbweaver spider</name>
    <name type="synonym">Epeira ventricosa</name>
    <dbReference type="NCBI Taxonomy" id="182803"/>
    <lineage>
        <taxon>Eukaryota</taxon>
        <taxon>Metazoa</taxon>
        <taxon>Ecdysozoa</taxon>
        <taxon>Arthropoda</taxon>
        <taxon>Chelicerata</taxon>
        <taxon>Arachnida</taxon>
        <taxon>Araneae</taxon>
        <taxon>Araneomorphae</taxon>
        <taxon>Entelegynae</taxon>
        <taxon>Araneoidea</taxon>
        <taxon>Araneidae</taxon>
        <taxon>Araneus</taxon>
    </lineage>
</organism>
<accession>A0A4Y2RA98</accession>
<protein>
    <submittedName>
        <fullName evidence="1">Uncharacterized protein</fullName>
    </submittedName>
</protein>
<proteinExistence type="predicted"/>
<gene>
    <name evidence="1" type="ORF">AVEN_211055_1</name>
</gene>
<comment type="caution">
    <text evidence="1">The sequence shown here is derived from an EMBL/GenBank/DDBJ whole genome shotgun (WGS) entry which is preliminary data.</text>
</comment>
<keyword evidence="2" id="KW-1185">Reference proteome</keyword>
<dbReference type="Proteomes" id="UP000499080">
    <property type="component" value="Unassembled WGS sequence"/>
</dbReference>
<sequence length="93" mass="10149">MGRGFGHLELVGWLVVEKAVVGSSRKLKDRKVGRDICFHYLMSFLPGDTVIGDTFQPLVGTDVIGQDAEGSSNFVVDLRAICENIYAVLSGYI</sequence>
<dbReference type="EMBL" id="BGPR01016352">
    <property type="protein sequence ID" value="GBN72668.1"/>
    <property type="molecule type" value="Genomic_DNA"/>
</dbReference>
<name>A0A4Y2RA98_ARAVE</name>
<evidence type="ECO:0000313" key="1">
    <source>
        <dbReference type="EMBL" id="GBN72668.1"/>
    </source>
</evidence>
<evidence type="ECO:0000313" key="2">
    <source>
        <dbReference type="Proteomes" id="UP000499080"/>
    </source>
</evidence>